<keyword evidence="3" id="KW-1185">Reference proteome</keyword>
<sequence>MEEASPPQDADTPRGCISISFTSFPTRRSRDGAPRLGAASGRQPAVNPEQRLRCREPAASRMLVDPPQSPKEELDQYQDQDQVQDQDQDQDQDQVQDQDQDHDQDQDQD</sequence>
<dbReference type="AlphaFoldDB" id="A0A4Z2E862"/>
<evidence type="ECO:0000256" key="1">
    <source>
        <dbReference type="SAM" id="MobiDB-lite"/>
    </source>
</evidence>
<dbReference type="EMBL" id="SRLO01013732">
    <property type="protein sequence ID" value="TNN24998.1"/>
    <property type="molecule type" value="Genomic_DNA"/>
</dbReference>
<gene>
    <name evidence="2" type="ORF">EYF80_064875</name>
</gene>
<accession>A0A4Z2E862</accession>
<feature type="compositionally biased region" description="Acidic residues" evidence="1">
    <location>
        <begin position="75"/>
        <end position="98"/>
    </location>
</feature>
<name>A0A4Z2E862_9TELE</name>
<feature type="region of interest" description="Disordered" evidence="1">
    <location>
        <begin position="1"/>
        <end position="109"/>
    </location>
</feature>
<comment type="caution">
    <text evidence="2">The sequence shown here is derived from an EMBL/GenBank/DDBJ whole genome shotgun (WGS) entry which is preliminary data.</text>
</comment>
<reference evidence="2 3" key="1">
    <citation type="submission" date="2019-03" db="EMBL/GenBank/DDBJ databases">
        <title>First draft genome of Liparis tanakae, snailfish: a comprehensive survey of snailfish specific genes.</title>
        <authorList>
            <person name="Kim W."/>
            <person name="Song I."/>
            <person name="Jeong J.-H."/>
            <person name="Kim D."/>
            <person name="Kim S."/>
            <person name="Ryu S."/>
            <person name="Song J.Y."/>
            <person name="Lee S.K."/>
        </authorList>
    </citation>
    <scope>NUCLEOTIDE SEQUENCE [LARGE SCALE GENOMIC DNA]</scope>
    <source>
        <tissue evidence="2">Muscle</tissue>
    </source>
</reference>
<proteinExistence type="predicted"/>
<organism evidence="2 3">
    <name type="scientific">Liparis tanakae</name>
    <name type="common">Tanaka's snailfish</name>
    <dbReference type="NCBI Taxonomy" id="230148"/>
    <lineage>
        <taxon>Eukaryota</taxon>
        <taxon>Metazoa</taxon>
        <taxon>Chordata</taxon>
        <taxon>Craniata</taxon>
        <taxon>Vertebrata</taxon>
        <taxon>Euteleostomi</taxon>
        <taxon>Actinopterygii</taxon>
        <taxon>Neopterygii</taxon>
        <taxon>Teleostei</taxon>
        <taxon>Neoteleostei</taxon>
        <taxon>Acanthomorphata</taxon>
        <taxon>Eupercaria</taxon>
        <taxon>Perciformes</taxon>
        <taxon>Cottioidei</taxon>
        <taxon>Cottales</taxon>
        <taxon>Liparidae</taxon>
        <taxon>Liparis</taxon>
    </lineage>
</organism>
<evidence type="ECO:0000313" key="2">
    <source>
        <dbReference type="EMBL" id="TNN24998.1"/>
    </source>
</evidence>
<evidence type="ECO:0000313" key="3">
    <source>
        <dbReference type="Proteomes" id="UP000314294"/>
    </source>
</evidence>
<protein>
    <submittedName>
        <fullName evidence="2">Uncharacterized protein</fullName>
    </submittedName>
</protein>
<feature type="compositionally biased region" description="Basic and acidic residues" evidence="1">
    <location>
        <begin position="99"/>
        <end position="109"/>
    </location>
</feature>
<dbReference type="Proteomes" id="UP000314294">
    <property type="component" value="Unassembled WGS sequence"/>
</dbReference>